<dbReference type="InterPro" id="IPR020568">
    <property type="entry name" value="Ribosomal_Su5_D2-typ_SF"/>
</dbReference>
<dbReference type="InterPro" id="IPR014762">
    <property type="entry name" value="DNA_mismatch_repair_CS"/>
</dbReference>
<dbReference type="InterPro" id="IPR042120">
    <property type="entry name" value="MutL_C_dimsub"/>
</dbReference>
<feature type="domain" description="MutL C-terminal dimerisation" evidence="6">
    <location>
        <begin position="415"/>
        <end position="561"/>
    </location>
</feature>
<dbReference type="SMART" id="SM01340">
    <property type="entry name" value="DNA_mis_repair"/>
    <property type="match status" value="1"/>
</dbReference>
<dbReference type="InterPro" id="IPR038973">
    <property type="entry name" value="MutL/Mlh/Pms-like"/>
</dbReference>
<dbReference type="EMBL" id="BKZV01000001">
    <property type="protein sequence ID" value="GER82141.1"/>
    <property type="molecule type" value="Genomic_DNA"/>
</dbReference>
<evidence type="ECO:0000256" key="3">
    <source>
        <dbReference type="ARBA" id="ARBA00023204"/>
    </source>
</evidence>
<dbReference type="InterPro" id="IPR002099">
    <property type="entry name" value="MutL/Mlh/PMS"/>
</dbReference>
<dbReference type="Gene3D" id="3.30.230.10">
    <property type="match status" value="1"/>
</dbReference>
<evidence type="ECO:0000313" key="8">
    <source>
        <dbReference type="EMBL" id="GER82141.1"/>
    </source>
</evidence>
<dbReference type="InterPro" id="IPR013507">
    <property type="entry name" value="DNA_mismatch_S5_2-like"/>
</dbReference>
<dbReference type="InterPro" id="IPR020667">
    <property type="entry name" value="DNA_mismatch_repair_MutL"/>
</dbReference>
<evidence type="ECO:0000256" key="4">
    <source>
        <dbReference type="HAMAP-Rule" id="MF_00149"/>
    </source>
</evidence>
<dbReference type="Pfam" id="PF13589">
    <property type="entry name" value="HATPase_c_3"/>
    <property type="match status" value="1"/>
</dbReference>
<evidence type="ECO:0000313" key="9">
    <source>
        <dbReference type="Proteomes" id="UP000334820"/>
    </source>
</evidence>
<dbReference type="SUPFAM" id="SSF55874">
    <property type="entry name" value="ATPase domain of HSP90 chaperone/DNA topoisomerase II/histidine kinase"/>
    <property type="match status" value="1"/>
</dbReference>
<sequence length="603" mass="66672">MSRPDPFMPDPTHQAPSVPISLPPRLPIRQLPAEVAERIAAGEVIERPASVVKELVENALDAGAREIRVEIRDGGLRLIRVSDDGQGIPEEDLERACARHSTSKIVRVEDLEHLQTLGFRGEALASIAAVSELTLLSRPIESEERGQEEPAAWITVRGGELVQRGHRARPHGTTVTVRELFYNVPARLKFMRSARSEAGQILQLLNHYAAGYPSVRFNLSIEEQSLLQTSGSGDLAIALAELYRLPLAELLIPIEVTDEEGIRIFGYVGNRVLAQPNRQHVMLFINGRPVQVRALQEALEAGYRPLLAKGRHPLLVLHLQLPAQEVDANVHPAKTEVRLRRERELATLLTRSVRAVLERSPALPAESTWPGPPSVYQPRLPGPRRRGLRVLEAGEHYRGEGSLPTPAEVLAALRPLAQLQQAVILAEAPDGSLYLIDQHRAHERILYEYLRGQSAGAGSEGAENLAARLLLEPVVLELKGWQAELLEQRLPILASLGLDCEHFGGHSFLVRSVPEGIGDSEQLAAHLRELVEIALEDSEDWKDHLLIGLACRSALRRGRILSQGEQQDLLHRLAQTAAPAVCPHGSPVLLHYSRAFLSEKFEW</sequence>
<feature type="region of interest" description="Disordered" evidence="5">
    <location>
        <begin position="1"/>
        <end position="23"/>
    </location>
</feature>
<dbReference type="GO" id="GO:0005524">
    <property type="term" value="F:ATP binding"/>
    <property type="evidence" value="ECO:0007669"/>
    <property type="project" value="InterPro"/>
</dbReference>
<accession>A0A5J4K5Y0</accession>
<dbReference type="FunFam" id="3.30.565.10:FF:000003">
    <property type="entry name" value="DNA mismatch repair endonuclease MutL"/>
    <property type="match status" value="1"/>
</dbReference>
<protein>
    <recommendedName>
        <fullName evidence="4">DNA mismatch repair protein MutL</fullName>
    </recommendedName>
</protein>
<dbReference type="PANTHER" id="PTHR10073:SF12">
    <property type="entry name" value="DNA MISMATCH REPAIR PROTEIN MLH1"/>
    <property type="match status" value="1"/>
</dbReference>
<dbReference type="CDD" id="cd00782">
    <property type="entry name" value="MutL_Trans"/>
    <property type="match status" value="1"/>
</dbReference>
<comment type="function">
    <text evidence="4">This protein is involved in the repair of mismatches in DNA. It is required for dam-dependent methyl-directed DNA mismatch repair. May act as a 'molecular matchmaker', a protein that promotes the formation of a stable complex between two or more DNA-binding proteins in an ATP-dependent manner without itself being part of a final effector complex.</text>
</comment>
<dbReference type="GO" id="GO:0032300">
    <property type="term" value="C:mismatch repair complex"/>
    <property type="evidence" value="ECO:0007669"/>
    <property type="project" value="InterPro"/>
</dbReference>
<evidence type="ECO:0000259" key="6">
    <source>
        <dbReference type="SMART" id="SM00853"/>
    </source>
</evidence>
<feature type="domain" description="DNA mismatch repair protein S5" evidence="7">
    <location>
        <begin position="239"/>
        <end position="358"/>
    </location>
</feature>
<dbReference type="PROSITE" id="PS00058">
    <property type="entry name" value="DNA_MISMATCH_REPAIR_1"/>
    <property type="match status" value="1"/>
</dbReference>
<proteinExistence type="inferred from homology"/>
<gene>
    <name evidence="4 8" type="primary">mutL</name>
    <name evidence="8" type="ORF">KTAU_07790</name>
</gene>
<evidence type="ECO:0000256" key="5">
    <source>
        <dbReference type="SAM" id="MobiDB-lite"/>
    </source>
</evidence>
<dbReference type="GO" id="GO:0016887">
    <property type="term" value="F:ATP hydrolysis activity"/>
    <property type="evidence" value="ECO:0007669"/>
    <property type="project" value="InterPro"/>
</dbReference>
<dbReference type="Gene3D" id="3.30.1370.100">
    <property type="entry name" value="MutL, C-terminal domain, regulatory subdomain"/>
    <property type="match status" value="1"/>
</dbReference>
<dbReference type="Proteomes" id="UP000334820">
    <property type="component" value="Unassembled WGS sequence"/>
</dbReference>
<dbReference type="SUPFAM" id="SSF54211">
    <property type="entry name" value="Ribosomal protein S5 domain 2-like"/>
    <property type="match status" value="1"/>
</dbReference>
<dbReference type="GO" id="GO:0006298">
    <property type="term" value="P:mismatch repair"/>
    <property type="evidence" value="ECO:0007669"/>
    <property type="project" value="UniProtKB-UniRule"/>
</dbReference>
<evidence type="ECO:0000256" key="2">
    <source>
        <dbReference type="ARBA" id="ARBA00022763"/>
    </source>
</evidence>
<dbReference type="InterPro" id="IPR037198">
    <property type="entry name" value="MutL_C_sf"/>
</dbReference>
<dbReference type="HAMAP" id="MF_00149">
    <property type="entry name" value="DNA_mis_repair"/>
    <property type="match status" value="1"/>
</dbReference>
<keyword evidence="3 4" id="KW-0234">DNA repair</keyword>
<name>A0A5J4K5Y0_9CHLR</name>
<dbReference type="AlphaFoldDB" id="A0A5J4K5Y0"/>
<dbReference type="SMART" id="SM00853">
    <property type="entry name" value="MutL_C"/>
    <property type="match status" value="1"/>
</dbReference>
<dbReference type="Pfam" id="PF08676">
    <property type="entry name" value="MutL_C"/>
    <property type="match status" value="1"/>
</dbReference>
<dbReference type="InterPro" id="IPR036890">
    <property type="entry name" value="HATPase_C_sf"/>
</dbReference>
<keyword evidence="2 4" id="KW-0227">DNA damage</keyword>
<dbReference type="SUPFAM" id="SSF118116">
    <property type="entry name" value="DNA mismatch repair protein MutL"/>
    <property type="match status" value="1"/>
</dbReference>
<dbReference type="InterPro" id="IPR014721">
    <property type="entry name" value="Ribsml_uS5_D2-typ_fold_subgr"/>
</dbReference>
<dbReference type="InterPro" id="IPR014790">
    <property type="entry name" value="MutL_C"/>
</dbReference>
<comment type="similarity">
    <text evidence="1 4">Belongs to the DNA mismatch repair MutL/HexB family.</text>
</comment>
<dbReference type="CDD" id="cd16926">
    <property type="entry name" value="HATPase_MutL-MLH-PMS-like"/>
    <property type="match status" value="1"/>
</dbReference>
<comment type="caution">
    <text evidence="8">The sequence shown here is derived from an EMBL/GenBank/DDBJ whole genome shotgun (WGS) entry which is preliminary data.</text>
</comment>
<evidence type="ECO:0000256" key="1">
    <source>
        <dbReference type="ARBA" id="ARBA00006082"/>
    </source>
</evidence>
<keyword evidence="9" id="KW-1185">Reference proteome</keyword>
<evidence type="ECO:0000259" key="7">
    <source>
        <dbReference type="SMART" id="SM01340"/>
    </source>
</evidence>
<dbReference type="GO" id="GO:0030983">
    <property type="term" value="F:mismatched DNA binding"/>
    <property type="evidence" value="ECO:0007669"/>
    <property type="project" value="InterPro"/>
</dbReference>
<dbReference type="Gene3D" id="3.30.1540.20">
    <property type="entry name" value="MutL, C-terminal domain, dimerisation subdomain"/>
    <property type="match status" value="1"/>
</dbReference>
<dbReference type="Pfam" id="PF01119">
    <property type="entry name" value="DNA_mis_repair"/>
    <property type="match status" value="1"/>
</dbReference>
<dbReference type="GO" id="GO:0140664">
    <property type="term" value="F:ATP-dependent DNA damage sensor activity"/>
    <property type="evidence" value="ECO:0007669"/>
    <property type="project" value="InterPro"/>
</dbReference>
<dbReference type="InterPro" id="IPR042121">
    <property type="entry name" value="MutL_C_regsub"/>
</dbReference>
<reference evidence="8 9" key="1">
    <citation type="journal article" date="2019" name="Int. J. Syst. Evol. Microbiol.">
        <title>Thermogemmatispora aurantia sp. nov. and Thermogemmatispora argillosa sp. nov., within the class Ktedonobacteria, and emended description of the genus Thermogemmatispora.</title>
        <authorList>
            <person name="Zheng Y."/>
            <person name="Wang C.M."/>
            <person name="Sakai Y."/>
            <person name="Abe K."/>
            <person name="Yokota A."/>
            <person name="Yabe S."/>
        </authorList>
    </citation>
    <scope>NUCLEOTIDE SEQUENCE [LARGE SCALE GENOMIC DNA]</scope>
    <source>
        <strain evidence="8 9">A1-2</strain>
    </source>
</reference>
<organism evidence="8 9">
    <name type="scientific">Thermogemmatispora aurantia</name>
    <dbReference type="NCBI Taxonomy" id="2045279"/>
    <lineage>
        <taxon>Bacteria</taxon>
        <taxon>Bacillati</taxon>
        <taxon>Chloroflexota</taxon>
        <taxon>Ktedonobacteria</taxon>
        <taxon>Thermogemmatisporales</taxon>
        <taxon>Thermogemmatisporaceae</taxon>
        <taxon>Thermogemmatispora</taxon>
    </lineage>
</organism>
<dbReference type="NCBIfam" id="TIGR00585">
    <property type="entry name" value="mutl"/>
    <property type="match status" value="1"/>
</dbReference>
<dbReference type="PANTHER" id="PTHR10073">
    <property type="entry name" value="DNA MISMATCH REPAIR PROTEIN MLH, PMS, MUTL"/>
    <property type="match status" value="1"/>
</dbReference>
<dbReference type="Gene3D" id="3.30.565.10">
    <property type="entry name" value="Histidine kinase-like ATPase, C-terminal domain"/>
    <property type="match status" value="1"/>
</dbReference>